<sequence length="238" mass="27739">MTIFTIYFGICLFGLLIRGYYHVPPSCITHKCSWCIDLFNLTIQEFSYPNFKLDSFISVNDPTIVLFLFSYILTLTMLPARFTCLIIINDVLCVFATLPRAPYFFFSFFGFRSTDPFVVMIYAMIRSDLLHFCLIFLVFMFGFIQALHVLFVRIDCDNDFATVIETFFHMFYVTLQQVTGAYEKLHRHPIFAIQIIGKSEERTGIGTMRALYYKQLRRHLEPEMTSIQSKAKSIAVNS</sequence>
<evidence type="ECO:0000313" key="4">
    <source>
        <dbReference type="Proteomes" id="UP000663836"/>
    </source>
</evidence>
<reference evidence="3" key="1">
    <citation type="submission" date="2021-02" db="EMBL/GenBank/DDBJ databases">
        <authorList>
            <person name="Nowell W R."/>
        </authorList>
    </citation>
    <scope>NUCLEOTIDE SEQUENCE</scope>
</reference>
<name>A0A818K4X6_9BILA</name>
<keyword evidence="1" id="KW-0677">Repeat</keyword>
<evidence type="ECO:0000256" key="1">
    <source>
        <dbReference type="ARBA" id="ARBA00022737"/>
    </source>
</evidence>
<dbReference type="Proteomes" id="UP000663836">
    <property type="component" value="Unassembled WGS sequence"/>
</dbReference>
<feature type="transmembrane region" description="Helical" evidence="2">
    <location>
        <begin position="103"/>
        <end position="125"/>
    </location>
</feature>
<comment type="caution">
    <text evidence="3">The sequence shown here is derived from an EMBL/GenBank/DDBJ whole genome shotgun (WGS) entry which is preliminary data.</text>
</comment>
<dbReference type="EMBL" id="CAJOBD010000048">
    <property type="protein sequence ID" value="CAF3552570.1"/>
    <property type="molecule type" value="Genomic_DNA"/>
</dbReference>
<dbReference type="InterPro" id="IPR024862">
    <property type="entry name" value="TRPV"/>
</dbReference>
<keyword evidence="2" id="KW-0472">Membrane</keyword>
<feature type="transmembrane region" description="Helical" evidence="2">
    <location>
        <begin position="6"/>
        <end position="23"/>
    </location>
</feature>
<accession>A0A818K4X6</accession>
<dbReference type="AlphaFoldDB" id="A0A818K4X6"/>
<dbReference type="GO" id="GO:0005886">
    <property type="term" value="C:plasma membrane"/>
    <property type="evidence" value="ECO:0007669"/>
    <property type="project" value="TreeGrafter"/>
</dbReference>
<evidence type="ECO:0000313" key="3">
    <source>
        <dbReference type="EMBL" id="CAF3552570.1"/>
    </source>
</evidence>
<dbReference type="PANTHER" id="PTHR10582:SF28">
    <property type="entry name" value="NANCHUNG, ISOFORM B"/>
    <property type="match status" value="1"/>
</dbReference>
<feature type="transmembrane region" description="Helical" evidence="2">
    <location>
        <begin position="132"/>
        <end position="151"/>
    </location>
</feature>
<keyword evidence="2" id="KW-1133">Transmembrane helix</keyword>
<evidence type="ECO:0000256" key="2">
    <source>
        <dbReference type="SAM" id="Phobius"/>
    </source>
</evidence>
<proteinExistence type="predicted"/>
<dbReference type="PANTHER" id="PTHR10582">
    <property type="entry name" value="TRANSIENT RECEPTOR POTENTIAL ION CHANNEL PROTEIN"/>
    <property type="match status" value="1"/>
</dbReference>
<feature type="transmembrane region" description="Helical" evidence="2">
    <location>
        <begin position="64"/>
        <end position="88"/>
    </location>
</feature>
<dbReference type="GO" id="GO:0005262">
    <property type="term" value="F:calcium channel activity"/>
    <property type="evidence" value="ECO:0007669"/>
    <property type="project" value="TreeGrafter"/>
</dbReference>
<gene>
    <name evidence="3" type="ORF">JBS370_LOCUS1424</name>
</gene>
<keyword evidence="2" id="KW-0812">Transmembrane</keyword>
<dbReference type="GO" id="GO:0098703">
    <property type="term" value="P:calcium ion import across plasma membrane"/>
    <property type="evidence" value="ECO:0007669"/>
    <property type="project" value="TreeGrafter"/>
</dbReference>
<protein>
    <submittedName>
        <fullName evidence="3">Uncharacterized protein</fullName>
    </submittedName>
</protein>
<organism evidence="3 4">
    <name type="scientific">Rotaria sordida</name>
    <dbReference type="NCBI Taxonomy" id="392033"/>
    <lineage>
        <taxon>Eukaryota</taxon>
        <taxon>Metazoa</taxon>
        <taxon>Spiralia</taxon>
        <taxon>Gnathifera</taxon>
        <taxon>Rotifera</taxon>
        <taxon>Eurotatoria</taxon>
        <taxon>Bdelloidea</taxon>
        <taxon>Philodinida</taxon>
        <taxon>Philodinidae</taxon>
        <taxon>Rotaria</taxon>
    </lineage>
</organism>